<dbReference type="AlphaFoldDB" id="W9R3I1"/>
<dbReference type="Proteomes" id="UP000030645">
    <property type="component" value="Unassembled WGS sequence"/>
</dbReference>
<evidence type="ECO:0000256" key="1">
    <source>
        <dbReference type="SAM" id="MobiDB-lite"/>
    </source>
</evidence>
<accession>W9R3I1</accession>
<protein>
    <submittedName>
        <fullName evidence="2">Uncharacterized protein</fullName>
    </submittedName>
</protein>
<reference evidence="3" key="1">
    <citation type="submission" date="2013-01" db="EMBL/GenBank/DDBJ databases">
        <title>Draft Genome Sequence of a Mulberry Tree, Morus notabilis C.K. Schneid.</title>
        <authorList>
            <person name="He N."/>
            <person name="Zhao S."/>
        </authorList>
    </citation>
    <scope>NUCLEOTIDE SEQUENCE</scope>
</reference>
<proteinExistence type="predicted"/>
<evidence type="ECO:0000313" key="2">
    <source>
        <dbReference type="EMBL" id="EXB53743.1"/>
    </source>
</evidence>
<sequence length="143" mass="15949">MVFNLKTWIKDANPSTLGHQMKLISAILKNRGRNSIFRPNGLKPRVHRLTGDRALQHHQSTGGVQSGRPDRSTDQANAIRSTGEEHQCEKTHKISLKTCKSSPKSRYLKGQPLDPVLGTKSSPKNPRSPISILVLLKIHQNSF</sequence>
<dbReference type="EMBL" id="KE344110">
    <property type="protein sequence ID" value="EXB53743.1"/>
    <property type="molecule type" value="Genomic_DNA"/>
</dbReference>
<evidence type="ECO:0000313" key="3">
    <source>
        <dbReference type="Proteomes" id="UP000030645"/>
    </source>
</evidence>
<feature type="region of interest" description="Disordered" evidence="1">
    <location>
        <begin position="51"/>
        <end position="127"/>
    </location>
</feature>
<gene>
    <name evidence="2" type="ORF">L484_022399</name>
</gene>
<keyword evidence="3" id="KW-1185">Reference proteome</keyword>
<name>W9R3I1_9ROSA</name>
<feature type="compositionally biased region" description="Basic and acidic residues" evidence="1">
    <location>
        <begin position="82"/>
        <end position="92"/>
    </location>
</feature>
<organism evidence="2 3">
    <name type="scientific">Morus notabilis</name>
    <dbReference type="NCBI Taxonomy" id="981085"/>
    <lineage>
        <taxon>Eukaryota</taxon>
        <taxon>Viridiplantae</taxon>
        <taxon>Streptophyta</taxon>
        <taxon>Embryophyta</taxon>
        <taxon>Tracheophyta</taxon>
        <taxon>Spermatophyta</taxon>
        <taxon>Magnoliopsida</taxon>
        <taxon>eudicotyledons</taxon>
        <taxon>Gunneridae</taxon>
        <taxon>Pentapetalae</taxon>
        <taxon>rosids</taxon>
        <taxon>fabids</taxon>
        <taxon>Rosales</taxon>
        <taxon>Moraceae</taxon>
        <taxon>Moreae</taxon>
        <taxon>Morus</taxon>
    </lineage>
</organism>